<proteinExistence type="predicted"/>
<name>A0AA42DN06_9FIRM</name>
<keyword evidence="2" id="KW-1185">Reference proteome</keyword>
<dbReference type="AlphaFoldDB" id="A0AA42DN06"/>
<dbReference type="Proteomes" id="UP001169242">
    <property type="component" value="Unassembled WGS sequence"/>
</dbReference>
<dbReference type="RefSeq" id="WP_271012000.1">
    <property type="nucleotide sequence ID" value="NZ_JAQIFT010000040.1"/>
</dbReference>
<comment type="caution">
    <text evidence="1">The sequence shown here is derived from an EMBL/GenBank/DDBJ whole genome shotgun (WGS) entry which is preliminary data.</text>
</comment>
<accession>A0AA42DN06</accession>
<protein>
    <submittedName>
        <fullName evidence="1">Uncharacterized protein</fullName>
    </submittedName>
</protein>
<organism evidence="1 2">
    <name type="scientific">Holtiella tumoricola</name>
    <dbReference type="NCBI Taxonomy" id="3018743"/>
    <lineage>
        <taxon>Bacteria</taxon>
        <taxon>Bacillati</taxon>
        <taxon>Bacillota</taxon>
        <taxon>Clostridia</taxon>
        <taxon>Lachnospirales</taxon>
        <taxon>Cellulosilyticaceae</taxon>
        <taxon>Holtiella</taxon>
    </lineage>
</organism>
<dbReference type="EMBL" id="JAQIFT010000040">
    <property type="protein sequence ID" value="MDA3731638.1"/>
    <property type="molecule type" value="Genomic_DNA"/>
</dbReference>
<evidence type="ECO:0000313" key="1">
    <source>
        <dbReference type="EMBL" id="MDA3731638.1"/>
    </source>
</evidence>
<sequence length="56" mass="6419">MKEVKENLKQTICKSCEWVQKELDKEQMSPEVVAAIPETLKAISSLVITLDNMKIR</sequence>
<gene>
    <name evidence="1" type="ORF">PBV87_09135</name>
</gene>
<evidence type="ECO:0000313" key="2">
    <source>
        <dbReference type="Proteomes" id="UP001169242"/>
    </source>
</evidence>
<reference evidence="1" key="1">
    <citation type="journal article" date="2023" name="Int. J. Syst. Evol. Microbiol.">
        <title>&lt;i&gt;Holtiella tumoricola&lt;/i&gt; gen. nov. sp. nov., isolated from a human clinical sample.</title>
        <authorList>
            <person name="Allen-Vercoe E."/>
            <person name="Daigneault M.C."/>
            <person name="Vancuren S.J."/>
            <person name="Cochrane K."/>
            <person name="O'Neal L.L."/>
            <person name="Sankaranarayanan K."/>
            <person name="Lawson P.A."/>
        </authorList>
    </citation>
    <scope>NUCLEOTIDE SEQUENCE</scope>
    <source>
        <strain evidence="1">CC70A</strain>
    </source>
</reference>